<gene>
    <name evidence="1" type="ORF">GKZ28_04010</name>
</gene>
<dbReference type="EMBL" id="WSRQ01000005">
    <property type="protein sequence ID" value="MVX62867.1"/>
    <property type="molecule type" value="Genomic_DNA"/>
</dbReference>
<evidence type="ECO:0000313" key="2">
    <source>
        <dbReference type="Proteomes" id="UP000656077"/>
    </source>
</evidence>
<protein>
    <submittedName>
        <fullName evidence="1">Uncharacterized protein</fullName>
    </submittedName>
</protein>
<reference evidence="1" key="1">
    <citation type="submission" date="2019-12" db="EMBL/GenBank/DDBJ databases">
        <title>Microbes associate with the intestines of laboratory mice.</title>
        <authorList>
            <person name="Navarre W."/>
            <person name="Wong E."/>
        </authorList>
    </citation>
    <scope>NUCLEOTIDE SEQUENCE</scope>
    <source>
        <strain evidence="1">NM79_F5</strain>
    </source>
</reference>
<dbReference type="AlphaFoldDB" id="A0A964RJT2"/>
<sequence>MIILIMMLLSVIGYCLKNAYYNRQIVSPKYEVKVETSENELNFKKGGW</sequence>
<name>A0A964RJT2_9CLOT</name>
<accession>A0A964RJT2</accession>
<evidence type="ECO:0000313" key="1">
    <source>
        <dbReference type="EMBL" id="MVX62867.1"/>
    </source>
</evidence>
<comment type="caution">
    <text evidence="1">The sequence shown here is derived from an EMBL/GenBank/DDBJ whole genome shotgun (WGS) entry which is preliminary data.</text>
</comment>
<proteinExistence type="predicted"/>
<dbReference type="Proteomes" id="UP000656077">
    <property type="component" value="Unassembled WGS sequence"/>
</dbReference>
<organism evidence="1 2">
    <name type="scientific">Clostridium chromiireducens</name>
    <dbReference type="NCBI Taxonomy" id="225345"/>
    <lineage>
        <taxon>Bacteria</taxon>
        <taxon>Bacillati</taxon>
        <taxon>Bacillota</taxon>
        <taxon>Clostridia</taxon>
        <taxon>Eubacteriales</taxon>
        <taxon>Clostridiaceae</taxon>
        <taxon>Clostridium</taxon>
    </lineage>
</organism>